<dbReference type="KEGG" id="vg:19484983"/>
<gene>
    <name evidence="1" type="ORF">PS2_99</name>
</gene>
<dbReference type="EMBL" id="KJ025957">
    <property type="protein sequence ID" value="AHY25346.1"/>
    <property type="molecule type" value="Genomic_DNA"/>
</dbReference>
<dbReference type="Proteomes" id="UP000024445">
    <property type="component" value="Segment"/>
</dbReference>
<organism evidence="1 2">
    <name type="scientific">Serratia phage PS2</name>
    <dbReference type="NCBI Taxonomy" id="1481112"/>
    <lineage>
        <taxon>Viruses</taxon>
        <taxon>Duplodnaviria</taxon>
        <taxon>Heunggongvirae</taxon>
        <taxon>Uroviricota</taxon>
        <taxon>Caudoviricetes</taxon>
        <taxon>Muldoonvirus</taxon>
        <taxon>Muldoonvirus PS2</taxon>
    </lineage>
</organism>
<dbReference type="GeneID" id="19484983"/>
<evidence type="ECO:0000313" key="1">
    <source>
        <dbReference type="EMBL" id="AHY25346.1"/>
    </source>
</evidence>
<reference evidence="1 2" key="1">
    <citation type="submission" date="2014-01" db="EMBL/GenBank/DDBJ databases">
        <authorList>
            <person name="Zhang G."/>
            <person name="Jin J."/>
            <person name="Li Z.J."/>
            <person name="Wang S.W."/>
            <person name="Chen S.J."/>
            <person name="Wang S.M."/>
            <person name="Wang X.T."/>
            <person name="Li Y.H."/>
            <person name="Wang J."/>
            <person name="Yang C.K."/>
            <person name="Wang L."/>
        </authorList>
    </citation>
    <scope>NUCLEOTIDE SEQUENCE [LARGE SCALE GENOMIC DNA]</scope>
</reference>
<protein>
    <submittedName>
        <fullName evidence="1">Uncharacterized protein</fullName>
    </submittedName>
</protein>
<dbReference type="RefSeq" id="YP_009030146.1">
    <property type="nucleotide sequence ID" value="NC_024121.1"/>
</dbReference>
<sequence length="90" mass="10682">MKLINEIRQVTLEYTPNWHGWTCGPQQLKVSYNESLDSFCFEHDGVLLFIDGPKLQNPGEYEIDEFNFNFDISVIQAMDIMKMVWEWIHP</sequence>
<keyword evidence="2" id="KW-1185">Reference proteome</keyword>
<proteinExistence type="predicted"/>
<accession>A0A023W695</accession>
<name>A0A023W695_9CAUD</name>
<evidence type="ECO:0000313" key="2">
    <source>
        <dbReference type="Proteomes" id="UP000024445"/>
    </source>
</evidence>